<reference evidence="1" key="1">
    <citation type="submission" date="2023-01" db="EMBL/GenBank/DDBJ databases">
        <title>Genome assembly of the deep-sea coral Lophelia pertusa.</title>
        <authorList>
            <person name="Herrera S."/>
            <person name="Cordes E."/>
        </authorList>
    </citation>
    <scope>NUCLEOTIDE SEQUENCE</scope>
    <source>
        <strain evidence="1">USNM1676648</strain>
        <tissue evidence="1">Polyp</tissue>
    </source>
</reference>
<sequence>MINFFEQRRILNYDGPIFGSKFVTDSGKRLYVKFRWEGEDMIMDNTEVYTALVKSPLFSFHQTLAIKMGWLRKSNDGTFALGPNLRQEFVNDVIPDLKNKVHDLQDDNGNPVFWNVQNDHFVSSTTCNWRFMNLNNAFQNVVGEKSRSLFVYSDVGGSNVVGNQVTDLLREINFHREGKGIKYFEPLHIQYIPVRKEVVDITETQVAETTGELSNFGEGNTILTLHFKRT</sequence>
<dbReference type="Proteomes" id="UP001163046">
    <property type="component" value="Unassembled WGS sequence"/>
</dbReference>
<dbReference type="EMBL" id="MU827839">
    <property type="protein sequence ID" value="KAJ7319171.1"/>
    <property type="molecule type" value="Genomic_DNA"/>
</dbReference>
<keyword evidence="2" id="KW-1185">Reference proteome</keyword>
<organism evidence="1 2">
    <name type="scientific">Desmophyllum pertusum</name>
    <dbReference type="NCBI Taxonomy" id="174260"/>
    <lineage>
        <taxon>Eukaryota</taxon>
        <taxon>Metazoa</taxon>
        <taxon>Cnidaria</taxon>
        <taxon>Anthozoa</taxon>
        <taxon>Hexacorallia</taxon>
        <taxon>Scleractinia</taxon>
        <taxon>Caryophylliina</taxon>
        <taxon>Caryophylliidae</taxon>
        <taxon>Desmophyllum</taxon>
    </lineage>
</organism>
<name>A0A9W9Y7G3_9CNID</name>
<evidence type="ECO:0000313" key="1">
    <source>
        <dbReference type="EMBL" id="KAJ7319171.1"/>
    </source>
</evidence>
<evidence type="ECO:0000313" key="2">
    <source>
        <dbReference type="Proteomes" id="UP001163046"/>
    </source>
</evidence>
<accession>A0A9W9Y7G3</accession>
<comment type="caution">
    <text evidence="1">The sequence shown here is derived from an EMBL/GenBank/DDBJ whole genome shotgun (WGS) entry which is preliminary data.</text>
</comment>
<dbReference type="AlphaFoldDB" id="A0A9W9Y7G3"/>
<gene>
    <name evidence="1" type="ORF">OS493_036571</name>
</gene>
<dbReference type="OrthoDB" id="5977683at2759"/>
<proteinExistence type="predicted"/>
<protein>
    <submittedName>
        <fullName evidence="1">Uncharacterized protein</fullName>
    </submittedName>
</protein>